<dbReference type="PANTHER" id="PTHR30576:SF10">
    <property type="entry name" value="SLL5057 PROTEIN"/>
    <property type="match status" value="1"/>
</dbReference>
<dbReference type="Pfam" id="PF02397">
    <property type="entry name" value="Bac_transf"/>
    <property type="match status" value="1"/>
</dbReference>
<dbReference type="GO" id="GO:0016780">
    <property type="term" value="F:phosphotransferase activity, for other substituted phosphate groups"/>
    <property type="evidence" value="ECO:0007669"/>
    <property type="project" value="TreeGrafter"/>
</dbReference>
<dbReference type="EMBL" id="JACEQY010000004">
    <property type="protein sequence ID" value="MBA4860947.1"/>
    <property type="molecule type" value="Genomic_DNA"/>
</dbReference>
<evidence type="ECO:0000313" key="4">
    <source>
        <dbReference type="Proteomes" id="UP000586976"/>
    </source>
</evidence>
<dbReference type="InterPro" id="IPR003362">
    <property type="entry name" value="Bact_transf"/>
</dbReference>
<dbReference type="Proteomes" id="UP000586976">
    <property type="component" value="Unassembled WGS sequence"/>
</dbReference>
<keyword evidence="3" id="KW-0808">Transferase</keyword>
<sequence length="199" mass="21817">MRVMLVKRFIDVVGSLALLLLTAPLITVIGVAIAATSPGGVLFRQARAGHNGRPFKMLKFRTMRAGADAQRDALAACNETNGHLFKLRDDPRITPVGRLLRRLSLDELPQLINVLRGEMSLVGPRPLPLNDSDYTGPARARLSVLPGLTGLWQISGRSDLPWEDMVRLDLHYVKHRSLGLDLAILVRTIPAVLTARGAH</sequence>
<dbReference type="AlphaFoldDB" id="A0A7W2CXX6"/>
<dbReference type="PANTHER" id="PTHR30576">
    <property type="entry name" value="COLANIC BIOSYNTHESIS UDP-GLUCOSE LIPID CARRIER TRANSFERASE"/>
    <property type="match status" value="1"/>
</dbReference>
<keyword evidence="4" id="KW-1185">Reference proteome</keyword>
<evidence type="ECO:0000259" key="2">
    <source>
        <dbReference type="Pfam" id="PF02397"/>
    </source>
</evidence>
<organism evidence="3 4">
    <name type="scientific">Streptomyces himalayensis subsp. aureolus</name>
    <dbReference type="NCBI Taxonomy" id="2758039"/>
    <lineage>
        <taxon>Bacteria</taxon>
        <taxon>Bacillati</taxon>
        <taxon>Actinomycetota</taxon>
        <taxon>Actinomycetes</taxon>
        <taxon>Kitasatosporales</taxon>
        <taxon>Streptomycetaceae</taxon>
        <taxon>Streptomyces</taxon>
        <taxon>Streptomyces himalayensis</taxon>
    </lineage>
</organism>
<proteinExistence type="inferred from homology"/>
<evidence type="ECO:0000313" key="3">
    <source>
        <dbReference type="EMBL" id="MBA4860947.1"/>
    </source>
</evidence>
<evidence type="ECO:0000256" key="1">
    <source>
        <dbReference type="ARBA" id="ARBA00006464"/>
    </source>
</evidence>
<feature type="domain" description="Bacterial sugar transferase" evidence="2">
    <location>
        <begin position="7"/>
        <end position="193"/>
    </location>
</feature>
<protein>
    <submittedName>
        <fullName evidence="3">Sugar transferase</fullName>
    </submittedName>
</protein>
<reference evidence="3 4" key="1">
    <citation type="submission" date="2020-07" db="EMBL/GenBank/DDBJ databases">
        <title>Streptomyces isolated from Indian soil.</title>
        <authorList>
            <person name="Mandal S."/>
            <person name="Maiti P.K."/>
        </authorList>
    </citation>
    <scope>NUCLEOTIDE SEQUENCE [LARGE SCALE GENOMIC DNA]</scope>
    <source>
        <strain evidence="3 4">PSKA54</strain>
    </source>
</reference>
<comment type="similarity">
    <text evidence="1">Belongs to the bacterial sugar transferase family.</text>
</comment>
<name>A0A7W2CXX6_9ACTN</name>
<accession>A0A7W2CXX6</accession>
<comment type="caution">
    <text evidence="3">The sequence shown here is derived from an EMBL/GenBank/DDBJ whole genome shotgun (WGS) entry which is preliminary data.</text>
</comment>
<gene>
    <name evidence="3" type="ORF">H1V43_06040</name>
</gene>